<dbReference type="InterPro" id="IPR041195">
    <property type="entry name" value="Rnh202_N"/>
</dbReference>
<comment type="function">
    <text evidence="4">Non catalytic subunit of RNase H2, an endonuclease that specifically degrades the RNA of RNA:DNA hybrids. Participates in DNA replication, possibly by mediating the removal of lagging-strand Okazaki fragment RNA primers during DNA replication. Mediates the excision of single ribonucleotides from DNA:RNA duplexes.</text>
</comment>
<dbReference type="GO" id="GO:0005654">
    <property type="term" value="C:nucleoplasm"/>
    <property type="evidence" value="ECO:0007669"/>
    <property type="project" value="TreeGrafter"/>
</dbReference>
<evidence type="ECO:0000256" key="3">
    <source>
        <dbReference type="ARBA" id="ARBA00023242"/>
    </source>
</evidence>
<organism evidence="8 9">
    <name type="scientific">Zygotorulaspora mrakii</name>
    <name type="common">Zygosaccharomyces mrakii</name>
    <dbReference type="NCBI Taxonomy" id="42260"/>
    <lineage>
        <taxon>Eukaryota</taxon>
        <taxon>Fungi</taxon>
        <taxon>Dikarya</taxon>
        <taxon>Ascomycota</taxon>
        <taxon>Saccharomycotina</taxon>
        <taxon>Saccharomycetes</taxon>
        <taxon>Saccharomycetales</taxon>
        <taxon>Saccharomycetaceae</taxon>
        <taxon>Zygotorulaspora</taxon>
    </lineage>
</organism>
<dbReference type="RefSeq" id="XP_037142240.1">
    <property type="nucleotide sequence ID" value="XM_037286345.1"/>
</dbReference>
<feature type="domain" description="Rnh202 triple barrel" evidence="7">
    <location>
        <begin position="21"/>
        <end position="115"/>
    </location>
</feature>
<protein>
    <recommendedName>
        <fullName evidence="2">Ribonuclease H2 subunit B</fullName>
    </recommendedName>
    <alternativeName>
        <fullName evidence="5">Ribonuclease HI subunit B</fullName>
    </alternativeName>
</protein>
<dbReference type="EMBL" id="CP058604">
    <property type="protein sequence ID" value="QLG70512.1"/>
    <property type="molecule type" value="Genomic_DNA"/>
</dbReference>
<evidence type="ECO:0000313" key="9">
    <source>
        <dbReference type="Proteomes" id="UP000509704"/>
    </source>
</evidence>
<keyword evidence="9" id="KW-1185">Reference proteome</keyword>
<dbReference type="AlphaFoldDB" id="A0A7H9AY52"/>
<dbReference type="InterPro" id="IPR040456">
    <property type="entry name" value="RNase_H2_suB"/>
</dbReference>
<keyword evidence="3" id="KW-0539">Nucleus</keyword>
<dbReference type="Pfam" id="PF17745">
    <property type="entry name" value="Ydr279_N"/>
    <property type="match status" value="1"/>
</dbReference>
<dbReference type="GO" id="GO:0006401">
    <property type="term" value="P:RNA catabolic process"/>
    <property type="evidence" value="ECO:0007669"/>
    <property type="project" value="TreeGrafter"/>
</dbReference>
<comment type="subcellular location">
    <subcellularLocation>
        <location evidence="1">Nucleus</location>
    </subcellularLocation>
</comment>
<dbReference type="CDD" id="cd09270">
    <property type="entry name" value="RNase_H2-B"/>
    <property type="match status" value="1"/>
</dbReference>
<reference evidence="8 9" key="1">
    <citation type="submission" date="2020-07" db="EMBL/GenBank/DDBJ databases">
        <title>The yeast mating-type switching endonuclease HO is a domesticated member of an unorthodox homing genetic element family.</title>
        <authorList>
            <person name="Coughlan A.Y."/>
            <person name="Lombardi L."/>
            <person name="Braun-Galleani S."/>
            <person name="Martos A.R."/>
            <person name="Galeote V."/>
            <person name="Bigey F."/>
            <person name="Dequin S."/>
            <person name="Byrne K.P."/>
            <person name="Wolfe K.H."/>
        </authorList>
    </citation>
    <scope>NUCLEOTIDE SEQUENCE [LARGE SCALE GENOMIC DNA]</scope>
    <source>
        <strain evidence="8 9">NRRL Y-6702</strain>
    </source>
</reference>
<gene>
    <name evidence="8" type="ORF">HG535_0A04520</name>
</gene>
<dbReference type="InterPro" id="IPR019024">
    <property type="entry name" value="RNase_H2_suB_wHTH"/>
</dbReference>
<evidence type="ECO:0000259" key="7">
    <source>
        <dbReference type="Pfam" id="PF17745"/>
    </source>
</evidence>
<dbReference type="OrthoDB" id="29098at2759"/>
<evidence type="ECO:0000313" key="8">
    <source>
        <dbReference type="EMBL" id="QLG70512.1"/>
    </source>
</evidence>
<feature type="domain" description="Ribonuclease H2 subunit B wHTH" evidence="6">
    <location>
        <begin position="118"/>
        <end position="261"/>
    </location>
</feature>
<evidence type="ECO:0000259" key="6">
    <source>
        <dbReference type="Pfam" id="PF09468"/>
    </source>
</evidence>
<dbReference type="Gene3D" id="1.10.20.120">
    <property type="match status" value="1"/>
</dbReference>
<evidence type="ECO:0000256" key="2">
    <source>
        <dbReference type="ARBA" id="ARBA00019062"/>
    </source>
</evidence>
<proteinExistence type="predicted"/>
<dbReference type="GeneID" id="59234148"/>
<dbReference type="PANTHER" id="PTHR13383:SF11">
    <property type="entry name" value="RIBONUCLEASE H2 SUBUNIT B"/>
    <property type="match status" value="1"/>
</dbReference>
<accession>A0A7H9AY52</accession>
<evidence type="ECO:0000256" key="1">
    <source>
        <dbReference type="ARBA" id="ARBA00004123"/>
    </source>
</evidence>
<name>A0A7H9AY52_ZYGMR</name>
<evidence type="ECO:0000256" key="5">
    <source>
        <dbReference type="ARBA" id="ARBA00033464"/>
    </source>
</evidence>
<dbReference type="Pfam" id="PF09468">
    <property type="entry name" value="RNase_H2-Ydr279"/>
    <property type="match status" value="1"/>
</dbReference>
<dbReference type="PANTHER" id="PTHR13383">
    <property type="entry name" value="RIBONUCLEASE H2 SUBUNIT B"/>
    <property type="match status" value="1"/>
</dbReference>
<dbReference type="GO" id="GO:0032299">
    <property type="term" value="C:ribonuclease H2 complex"/>
    <property type="evidence" value="ECO:0007669"/>
    <property type="project" value="InterPro"/>
</dbReference>
<dbReference type="Proteomes" id="UP000509704">
    <property type="component" value="Chromosome 1"/>
</dbReference>
<sequence>MTVDKTTLSSIVALPSALAKYEQHITVFSLPHPSNTSSKQRVRLMLGSNGQLFELRSHVFSKSCKYNAKSDLADDKYHYTTDDQPIKSVFLTNKEDRSDSYVIESGCFQFAAKYDLTFNLIGYYHRNSIVAEERDYTRGTTEPQTCGQPAAHPPCLTARDYHDLLVDSHDPAWSGVPLETLQSHLSNIAEPIEEAGEIFYKITSNKITAYLILKVQKILARLPKSLPMPNNLPQELSEALKVVMSVNLLISLIPKAAYSNLVHFSPEQQSVDSIQLNISKAFDTYHNHQKSKLISEKEQELQLNAAMTVGLSVNSAKQPKKKVVKKSAINKKVNVASGKGSIDGFFKKSKQSKI</sequence>
<evidence type="ECO:0000256" key="4">
    <source>
        <dbReference type="ARBA" id="ARBA00024778"/>
    </source>
</evidence>
<dbReference type="KEGG" id="zmk:HG535_0A04520"/>